<sequence>MQFVLLVGDSNLRAIADGFLGMPDGALSFGVLSIPGALAAELRTQVLNVVLPRTPEAVCVLGPSNNLCSSRTISEAGADFGKLLKSVCGTWPSVHLSDDAGMEILVRLLWVAASQQLERATEVALVQRTSPRTSPPARRVSPKVVVMDEVTVPRPSNPFEWTVVGRTKKVRHCNRAKYGKNIGVAAACLTEVETTVNSLPRPSAEAQLLQVKLRQKIKYKGYQHFYTVNMKNVLAGLTKLKETHPQYSDVAIDESATFESLQGDRPVDEEDARRDNPDAAQPVEPSNPDGEMETAADATDERRPSDADKEKEDLRPGLALDTCMQPPDIAQEVLSYGDGIFSVAPTQGNKPVGFFSTPKLEAMAFLVQFPTGRNTLDEDRQIKLSPSRYFNTRLFCVDTWFAKDQSYLFFVQFVTETHMATCSMSIQTRKGKKNAGDGRRISNKMLQDKAELEKLIQNKEATRFMQPLRGTPAYWEKTLRDLHTMPIGPVEDYLFRVEFQARGSPHIHMVVWIEDAPEVQDHEDCQDVIEFIDRCITCQMPDEKADPELHKIGSEVQVHS</sequence>
<organism evidence="2 3">
    <name type="scientific">Aldrovandia affinis</name>
    <dbReference type="NCBI Taxonomy" id="143900"/>
    <lineage>
        <taxon>Eukaryota</taxon>
        <taxon>Metazoa</taxon>
        <taxon>Chordata</taxon>
        <taxon>Craniata</taxon>
        <taxon>Vertebrata</taxon>
        <taxon>Euteleostomi</taxon>
        <taxon>Actinopterygii</taxon>
        <taxon>Neopterygii</taxon>
        <taxon>Teleostei</taxon>
        <taxon>Notacanthiformes</taxon>
        <taxon>Halosauridae</taxon>
        <taxon>Aldrovandia</taxon>
    </lineage>
</organism>
<evidence type="ECO:0000256" key="1">
    <source>
        <dbReference type="SAM" id="MobiDB-lite"/>
    </source>
</evidence>
<feature type="compositionally biased region" description="Basic and acidic residues" evidence="1">
    <location>
        <begin position="299"/>
        <end position="315"/>
    </location>
</feature>
<dbReference type="Proteomes" id="UP001221898">
    <property type="component" value="Unassembled WGS sequence"/>
</dbReference>
<dbReference type="EMBL" id="JAINUG010000299">
    <property type="protein sequence ID" value="KAJ8379202.1"/>
    <property type="molecule type" value="Genomic_DNA"/>
</dbReference>
<evidence type="ECO:0000313" key="3">
    <source>
        <dbReference type="Proteomes" id="UP001221898"/>
    </source>
</evidence>
<protein>
    <recommendedName>
        <fullName evidence="4">Helitron helicase-like domain-containing protein</fullName>
    </recommendedName>
</protein>
<accession>A0AAD7RFE3</accession>
<dbReference type="AlphaFoldDB" id="A0AAD7RFE3"/>
<reference evidence="2" key="1">
    <citation type="journal article" date="2023" name="Science">
        <title>Genome structures resolve the early diversification of teleost fishes.</title>
        <authorList>
            <person name="Parey E."/>
            <person name="Louis A."/>
            <person name="Montfort J."/>
            <person name="Bouchez O."/>
            <person name="Roques C."/>
            <person name="Iampietro C."/>
            <person name="Lluch J."/>
            <person name="Castinel A."/>
            <person name="Donnadieu C."/>
            <person name="Desvignes T."/>
            <person name="Floi Bucao C."/>
            <person name="Jouanno E."/>
            <person name="Wen M."/>
            <person name="Mejri S."/>
            <person name="Dirks R."/>
            <person name="Jansen H."/>
            <person name="Henkel C."/>
            <person name="Chen W.J."/>
            <person name="Zahm M."/>
            <person name="Cabau C."/>
            <person name="Klopp C."/>
            <person name="Thompson A.W."/>
            <person name="Robinson-Rechavi M."/>
            <person name="Braasch I."/>
            <person name="Lecointre G."/>
            <person name="Bobe J."/>
            <person name="Postlethwait J.H."/>
            <person name="Berthelot C."/>
            <person name="Roest Crollius H."/>
            <person name="Guiguen Y."/>
        </authorList>
    </citation>
    <scope>NUCLEOTIDE SEQUENCE</scope>
    <source>
        <strain evidence="2">NC1722</strain>
    </source>
</reference>
<keyword evidence="3" id="KW-1185">Reference proteome</keyword>
<feature type="region of interest" description="Disordered" evidence="1">
    <location>
        <begin position="251"/>
        <end position="322"/>
    </location>
</feature>
<comment type="caution">
    <text evidence="2">The sequence shown here is derived from an EMBL/GenBank/DDBJ whole genome shotgun (WGS) entry which is preliminary data.</text>
</comment>
<name>A0AAD7RFE3_9TELE</name>
<gene>
    <name evidence="2" type="ORF">AAFF_G00223140</name>
</gene>
<evidence type="ECO:0008006" key="4">
    <source>
        <dbReference type="Google" id="ProtNLM"/>
    </source>
</evidence>
<proteinExistence type="predicted"/>
<evidence type="ECO:0000313" key="2">
    <source>
        <dbReference type="EMBL" id="KAJ8379202.1"/>
    </source>
</evidence>